<dbReference type="EMBL" id="FQUC01000003">
    <property type="protein sequence ID" value="SHE98542.1"/>
    <property type="molecule type" value="Genomic_DNA"/>
</dbReference>
<name>A0A1M4XZ84_9BACT</name>
<proteinExistence type="predicted"/>
<reference evidence="2" key="1">
    <citation type="submission" date="2016-11" db="EMBL/GenBank/DDBJ databases">
        <authorList>
            <person name="Varghese N."/>
            <person name="Submissions S."/>
        </authorList>
    </citation>
    <scope>NUCLEOTIDE SEQUENCE [LARGE SCALE GENOMIC DNA]</scope>
    <source>
        <strain evidence="2">DSM 27370</strain>
    </source>
</reference>
<sequence length="226" mass="26996">MINKYAIPNKYGFSRYRDIANFAFTEFSNNNIDEFKGFLAEFTEEQKDIILTFFGYTMSYALYLNQKADPNNAKRDREARFEADQLYKELTRKDNLLFHISFSLGKDDENKESTRIKDRHTLREILEAIQPIIKERASKEKSKVGKNRNSFRKKLLESLVPLFKFMEHETHFKDKKKEEVSEWILTIIDSVIIQKYKNLNLDLIDCIEMLIDYRNAQNEIYQMELV</sequence>
<dbReference type="Proteomes" id="UP000184480">
    <property type="component" value="Unassembled WGS sequence"/>
</dbReference>
<protein>
    <submittedName>
        <fullName evidence="1">Uncharacterized protein</fullName>
    </submittedName>
</protein>
<dbReference type="RefSeq" id="WP_062177127.1">
    <property type="nucleotide sequence ID" value="NZ_BBXL01000003.1"/>
</dbReference>
<dbReference type="AlphaFoldDB" id="A0A1M4XZ84"/>
<gene>
    <name evidence="1" type="ORF">SAMN05444362_10323</name>
</gene>
<evidence type="ECO:0000313" key="2">
    <source>
        <dbReference type="Proteomes" id="UP000184480"/>
    </source>
</evidence>
<keyword evidence="2" id="KW-1185">Reference proteome</keyword>
<accession>A0A1M4XZ84</accession>
<organism evidence="1 2">
    <name type="scientific">Dysgonomonas macrotermitis</name>
    <dbReference type="NCBI Taxonomy" id="1346286"/>
    <lineage>
        <taxon>Bacteria</taxon>
        <taxon>Pseudomonadati</taxon>
        <taxon>Bacteroidota</taxon>
        <taxon>Bacteroidia</taxon>
        <taxon>Bacteroidales</taxon>
        <taxon>Dysgonomonadaceae</taxon>
        <taxon>Dysgonomonas</taxon>
    </lineage>
</organism>
<evidence type="ECO:0000313" key="1">
    <source>
        <dbReference type="EMBL" id="SHE98542.1"/>
    </source>
</evidence>